<reference evidence="4" key="2">
    <citation type="submission" date="2019-11" db="EMBL/GenBank/DDBJ databases">
        <authorList>
            <person name="Feng L."/>
        </authorList>
    </citation>
    <scope>NUCLEOTIDE SEQUENCE</scope>
    <source>
        <strain evidence="4">BfaecisLFYP10</strain>
    </source>
</reference>
<proteinExistence type="predicted"/>
<dbReference type="Proteomes" id="UP000095606">
    <property type="component" value="Unassembled WGS sequence"/>
</dbReference>
<accession>A0A174S7F7</accession>
<evidence type="ECO:0008006" key="6">
    <source>
        <dbReference type="Google" id="ProtNLM"/>
    </source>
</evidence>
<sequence length="680" mass="76063">MYRLLIGGGGTYLFFIYMKDYRKLTEDEVLQLKSQSCLADDWGNVSVAEGFNCEYVHHTRFSGEVKLGVFDAEFTLPGGIRKHSGLRHVTLHNVVVGDNCCIENIQNYIANYEIGNDTFIENVDIILVDGLSTFGNGVEATVLNETGGREVLINDKLSAHQAYILALYRHRPELINRMKAIADYYSNKHASATGSIGDHVMILNTGSIKNVRIGDYCHICGTCRLSNGSVNSNVTAPVHIGHGVICDDFIISSGSEVDDGTMLTRCFVGQACKLGHNYSASDSLFFSNCQGENGEACAIFAGPFTVTHHKSTLLIAGMFSFMNAGSGSNQSNHMYKLGPIHQGTMERGAKTTSDSYILWPARVGAFSLVMGRHVNHADTSNLPFSYLIEQRNTTYLVPGVNLRSVGTIRDAQKWPKRDKRKDPNRLDYINYNLLSPYTIQKMFKGRSILKDLKRVSGETSEIYSFQSAKIKNSSLNNGIRFYEIAIHKFLGNSIIKRLEGINFQSNEEIRQRLKPDTEIGTGEWVDMSGLIAPKSEIDRLLDGIENGSVNRLKSINASFAEMHENYYTYEWTWAYNKIQEFYGLNPDEITAQDIICIVKTWKEAVVGLDKMVYDDARKEFSLSSMTGFGADGSHDEMKQDFEQVRGDFESNTFVTAVLKHIEDKTALGNELIKRIESIQD</sequence>
<evidence type="ECO:0000313" key="3">
    <source>
        <dbReference type="EMBL" id="CUP92466.1"/>
    </source>
</evidence>
<dbReference type="Pfam" id="PF16314">
    <property type="entry name" value="DUF4954"/>
    <property type="match status" value="1"/>
</dbReference>
<evidence type="ECO:0000313" key="5">
    <source>
        <dbReference type="Proteomes" id="UP000095606"/>
    </source>
</evidence>
<dbReference type="Pfam" id="PF20683">
    <property type="entry name" value="DUF6819"/>
    <property type="match status" value="1"/>
</dbReference>
<gene>
    <name evidence="4" type="ORF">BFLFYP10_00153</name>
    <name evidence="3" type="ORF">ERS852461_03739</name>
</gene>
<evidence type="ECO:0000259" key="2">
    <source>
        <dbReference type="Pfam" id="PF20683"/>
    </source>
</evidence>
<protein>
    <recommendedName>
        <fullName evidence="6">DUF4954 family protein</fullName>
    </recommendedName>
</protein>
<dbReference type="AlphaFoldDB" id="A0A174S7F7"/>
<evidence type="ECO:0000259" key="1">
    <source>
        <dbReference type="Pfam" id="PF16314"/>
    </source>
</evidence>
<name>A0A174S7F7_9BACE</name>
<dbReference type="InterPro" id="IPR011004">
    <property type="entry name" value="Trimer_LpxA-like_sf"/>
</dbReference>
<accession>A0A6N2RQY3</accession>
<feature type="domain" description="DUF4954" evidence="1">
    <location>
        <begin position="21"/>
        <end position="453"/>
    </location>
</feature>
<dbReference type="InterPro" id="IPR049208">
    <property type="entry name" value="DUF6819"/>
</dbReference>
<dbReference type="EMBL" id="CZAE01000020">
    <property type="protein sequence ID" value="CUP92466.1"/>
    <property type="molecule type" value="Genomic_DNA"/>
</dbReference>
<reference evidence="3 5" key="1">
    <citation type="submission" date="2015-09" db="EMBL/GenBank/DDBJ databases">
        <authorList>
            <consortium name="Pathogen Informatics"/>
        </authorList>
    </citation>
    <scope>NUCLEOTIDE SEQUENCE [LARGE SCALE GENOMIC DNA]</scope>
    <source>
        <strain evidence="3 5">2789STDY5834846</strain>
    </source>
</reference>
<dbReference type="EMBL" id="CACRSZ010000018">
    <property type="protein sequence ID" value="VYS83232.1"/>
    <property type="molecule type" value="Genomic_DNA"/>
</dbReference>
<dbReference type="InterPro" id="IPR032533">
    <property type="entry name" value="DUF4954"/>
</dbReference>
<evidence type="ECO:0000313" key="4">
    <source>
        <dbReference type="EMBL" id="VYS83232.1"/>
    </source>
</evidence>
<feature type="domain" description="DUF6819" evidence="2">
    <location>
        <begin position="505"/>
        <end position="675"/>
    </location>
</feature>
<organism evidence="3 5">
    <name type="scientific">Bacteroides faecis</name>
    <dbReference type="NCBI Taxonomy" id="674529"/>
    <lineage>
        <taxon>Bacteria</taxon>
        <taxon>Pseudomonadati</taxon>
        <taxon>Bacteroidota</taxon>
        <taxon>Bacteroidia</taxon>
        <taxon>Bacteroidales</taxon>
        <taxon>Bacteroidaceae</taxon>
        <taxon>Bacteroides</taxon>
    </lineage>
</organism>
<dbReference type="SUPFAM" id="SSF51161">
    <property type="entry name" value="Trimeric LpxA-like enzymes"/>
    <property type="match status" value="1"/>
</dbReference>
<dbReference type="Gene3D" id="2.160.10.10">
    <property type="entry name" value="Hexapeptide repeat proteins"/>
    <property type="match status" value="1"/>
</dbReference>